<keyword evidence="2" id="KW-0813">Transport</keyword>
<keyword evidence="3" id="KW-0732">Signal</keyword>
<gene>
    <name evidence="5" type="ORF">METZ01_LOCUS8164</name>
</gene>
<evidence type="ECO:0000256" key="2">
    <source>
        <dbReference type="ARBA" id="ARBA00022448"/>
    </source>
</evidence>
<proteinExistence type="inferred from homology"/>
<dbReference type="GO" id="GO:1904680">
    <property type="term" value="F:peptide transmembrane transporter activity"/>
    <property type="evidence" value="ECO:0007669"/>
    <property type="project" value="TreeGrafter"/>
</dbReference>
<feature type="domain" description="Solute-binding protein family 5" evidence="4">
    <location>
        <begin position="62"/>
        <end position="429"/>
    </location>
</feature>
<evidence type="ECO:0000313" key="5">
    <source>
        <dbReference type="EMBL" id="SUZ55310.1"/>
    </source>
</evidence>
<dbReference type="PROSITE" id="PS01040">
    <property type="entry name" value="SBP_BACTERIAL_5"/>
    <property type="match status" value="1"/>
</dbReference>
<organism evidence="5">
    <name type="scientific">marine metagenome</name>
    <dbReference type="NCBI Taxonomy" id="408172"/>
    <lineage>
        <taxon>unclassified sequences</taxon>
        <taxon>metagenomes</taxon>
        <taxon>ecological metagenomes</taxon>
    </lineage>
</organism>
<dbReference type="Gene3D" id="3.10.105.10">
    <property type="entry name" value="Dipeptide-binding Protein, Domain 3"/>
    <property type="match status" value="1"/>
</dbReference>
<evidence type="ECO:0000256" key="1">
    <source>
        <dbReference type="ARBA" id="ARBA00005695"/>
    </source>
</evidence>
<evidence type="ECO:0000256" key="3">
    <source>
        <dbReference type="ARBA" id="ARBA00022729"/>
    </source>
</evidence>
<dbReference type="PIRSF" id="PIRSF002741">
    <property type="entry name" value="MppA"/>
    <property type="match status" value="1"/>
</dbReference>
<dbReference type="Gene3D" id="3.40.190.10">
    <property type="entry name" value="Periplasmic binding protein-like II"/>
    <property type="match status" value="1"/>
</dbReference>
<dbReference type="SUPFAM" id="SSF53850">
    <property type="entry name" value="Periplasmic binding protein-like II"/>
    <property type="match status" value="1"/>
</dbReference>
<dbReference type="GO" id="GO:0043190">
    <property type="term" value="C:ATP-binding cassette (ABC) transporter complex"/>
    <property type="evidence" value="ECO:0007669"/>
    <property type="project" value="InterPro"/>
</dbReference>
<dbReference type="InterPro" id="IPR023765">
    <property type="entry name" value="SBP_5_CS"/>
</dbReference>
<reference evidence="5" key="1">
    <citation type="submission" date="2018-05" db="EMBL/GenBank/DDBJ databases">
        <authorList>
            <person name="Lanie J.A."/>
            <person name="Ng W.-L."/>
            <person name="Kazmierczak K.M."/>
            <person name="Andrzejewski T.M."/>
            <person name="Davidsen T.M."/>
            <person name="Wayne K.J."/>
            <person name="Tettelin H."/>
            <person name="Glass J.I."/>
            <person name="Rusch D."/>
            <person name="Podicherti R."/>
            <person name="Tsui H.-C.T."/>
            <person name="Winkler M.E."/>
        </authorList>
    </citation>
    <scope>NUCLEOTIDE SEQUENCE</scope>
</reference>
<accession>A0A381NLB9</accession>
<comment type="similarity">
    <text evidence="1">Belongs to the bacterial solute-binding protein 5 family.</text>
</comment>
<dbReference type="InterPro" id="IPR000914">
    <property type="entry name" value="SBP_5_dom"/>
</dbReference>
<dbReference type="PANTHER" id="PTHR30290">
    <property type="entry name" value="PERIPLASMIC BINDING COMPONENT OF ABC TRANSPORTER"/>
    <property type="match status" value="1"/>
</dbReference>
<dbReference type="InterPro" id="IPR030678">
    <property type="entry name" value="Peptide/Ni-bd"/>
</dbReference>
<protein>
    <recommendedName>
        <fullName evidence="4">Solute-binding protein family 5 domain-containing protein</fullName>
    </recommendedName>
</protein>
<dbReference type="GO" id="GO:0015833">
    <property type="term" value="P:peptide transport"/>
    <property type="evidence" value="ECO:0007669"/>
    <property type="project" value="TreeGrafter"/>
</dbReference>
<dbReference type="InterPro" id="IPR039424">
    <property type="entry name" value="SBP_5"/>
</dbReference>
<dbReference type="Pfam" id="PF00496">
    <property type="entry name" value="SBP_bac_5"/>
    <property type="match status" value="1"/>
</dbReference>
<dbReference type="PANTHER" id="PTHR30290:SF9">
    <property type="entry name" value="OLIGOPEPTIDE-BINDING PROTEIN APPA"/>
    <property type="match status" value="1"/>
</dbReference>
<dbReference type="AlphaFoldDB" id="A0A381NLB9"/>
<evidence type="ECO:0000259" key="4">
    <source>
        <dbReference type="Pfam" id="PF00496"/>
    </source>
</evidence>
<dbReference type="Gene3D" id="3.90.76.10">
    <property type="entry name" value="Dipeptide-binding Protein, Domain 1"/>
    <property type="match status" value="1"/>
</dbReference>
<dbReference type="GO" id="GO:0042597">
    <property type="term" value="C:periplasmic space"/>
    <property type="evidence" value="ECO:0007669"/>
    <property type="project" value="UniProtKB-ARBA"/>
</dbReference>
<dbReference type="EMBL" id="UINC01000439">
    <property type="protein sequence ID" value="SUZ55310.1"/>
    <property type="molecule type" value="Genomic_DNA"/>
</dbReference>
<name>A0A381NLB9_9ZZZZ</name>
<sequence length="509" mass="56827">MKIVATFLLIFIPFSVFAEKTLVVATAADPGHLNPGITTGYNVHVFADSIYSGLIMLNKNLQPEPDLAESWTISDDAKTFTFNIRKDAKWHDGHSVTSEDVKYTFENVLFKYHSRTKSGLGKKVKSILTPNPKKVIFQLNNSYSPMITRLNVTEAPILPKHIFSSGNPNDHSANLNPIGSGPFIFNKYKKGESVELLKNKNFYIKGLPYFDRLVMRIIPDSVSQLLALQSGEVDYIDRVPGAELKRLQNNPSITLARNTAGPGGGNCIVTITYNLDKNKTSNLAVRKALAHAIDRDRIVKQVLFGLGRVASAPINKGIAWAHENNSLKEYDFSPQKAEDLLDQAGYKRKSDGIRMTLDIVHFPRFSKYIEAMKQDLSKVGINLVSRALDRSAAVSTIFGKRDFDLNLISYCNGADPDIGVKRMYVSTNIGNIPFSNGAAYRNLKIDSLFDDAGQIADNNLRAKKYKQIQNILANDLPYWWLVERQFLTAHNSNVSGFRSWSGNFALKAK</sequence>